<dbReference type="RefSeq" id="WP_118259680.1">
    <property type="nucleotide sequence ID" value="NZ_CALBWO010000030.1"/>
</dbReference>
<evidence type="ECO:0000313" key="2">
    <source>
        <dbReference type="EMBL" id="RGV34531.1"/>
    </source>
</evidence>
<protein>
    <submittedName>
        <fullName evidence="2">DUF3868 domain-containing protein</fullName>
    </submittedName>
</protein>
<accession>A0A412X1X6</accession>
<dbReference type="InterPro" id="IPR036737">
    <property type="entry name" value="OmpA-like_sf"/>
</dbReference>
<organism evidence="2 3">
    <name type="scientific">Butyricimonas virosa</name>
    <dbReference type="NCBI Taxonomy" id="544645"/>
    <lineage>
        <taxon>Bacteria</taxon>
        <taxon>Pseudomonadati</taxon>
        <taxon>Bacteroidota</taxon>
        <taxon>Bacteroidia</taxon>
        <taxon>Bacteroidales</taxon>
        <taxon>Odoribacteraceae</taxon>
        <taxon>Butyricimonas</taxon>
    </lineage>
</organism>
<dbReference type="EMBL" id="QRZA01000007">
    <property type="protein sequence ID" value="RGV34531.1"/>
    <property type="molecule type" value="Genomic_DNA"/>
</dbReference>
<dbReference type="STRING" id="1121130.GCA_000519105_00882"/>
<evidence type="ECO:0000259" key="1">
    <source>
        <dbReference type="Pfam" id="PF12984"/>
    </source>
</evidence>
<evidence type="ECO:0000313" key="3">
    <source>
        <dbReference type="Proteomes" id="UP000283589"/>
    </source>
</evidence>
<dbReference type="AlphaFoldDB" id="A0A412X1X6"/>
<dbReference type="SUPFAM" id="SSF103088">
    <property type="entry name" value="OmpA-like"/>
    <property type="match status" value="1"/>
</dbReference>
<dbReference type="Proteomes" id="UP000283589">
    <property type="component" value="Unassembled WGS sequence"/>
</dbReference>
<sequence>MKRAFIYTIFLLTAGVFFTELKAQEVYLGEVKIIQNRFEQRGDSVYIEMNMNLNGLPVHKNQSFILTPVVETEKASEELPSIVINGKRREKAYQRSLAFNHGHPPFPIYTTVIVNQWSRERIAYNVVIPYETWMKDAKLNLRENFCECGGEKRLISIKMLAQTIKLENQEDTIVEMVSIKKEEDEKNTYYKKGSAYLDFPLNQTHILPDFRGNQKELDKIRGILDSITSNPDYEITGIYLTGYASPEGSYAQNEVLSRDRTRALRDYLRCRYSFSANLYHVDWRGEDWIGLKRLILLYGMPNEEQVLSIMDNYNVFEGREKRLMDLNNGKPYRYMMKHFFPELRRVDYKITYKIIK</sequence>
<dbReference type="Pfam" id="PF12984">
    <property type="entry name" value="DUF3868"/>
    <property type="match status" value="1"/>
</dbReference>
<proteinExistence type="predicted"/>
<reference evidence="2 3" key="1">
    <citation type="submission" date="2018-08" db="EMBL/GenBank/DDBJ databases">
        <title>A genome reference for cultivated species of the human gut microbiota.</title>
        <authorList>
            <person name="Zou Y."/>
            <person name="Xue W."/>
            <person name="Luo G."/>
        </authorList>
    </citation>
    <scope>NUCLEOTIDE SEQUENCE [LARGE SCALE GENOMIC DNA]</scope>
    <source>
        <strain evidence="2 3">AF14-49</strain>
    </source>
</reference>
<gene>
    <name evidence="2" type="ORF">DWW18_07565</name>
</gene>
<comment type="caution">
    <text evidence="2">The sequence shown here is derived from an EMBL/GenBank/DDBJ whole genome shotgun (WGS) entry which is preliminary data.</text>
</comment>
<feature type="domain" description="DUF3868" evidence="1">
    <location>
        <begin position="19"/>
        <end position="101"/>
    </location>
</feature>
<dbReference type="Gene3D" id="3.30.1330.60">
    <property type="entry name" value="OmpA-like domain"/>
    <property type="match status" value="1"/>
</dbReference>
<dbReference type="InterPro" id="IPR024480">
    <property type="entry name" value="DUF3868"/>
</dbReference>
<name>A0A412X1X6_9BACT</name>